<dbReference type="EC" id="1.17.1.8" evidence="9"/>
<dbReference type="InterPro" id="IPR023940">
    <property type="entry name" value="DHDPR_bac"/>
</dbReference>
<name>A0ABS3VS73_MICEH</name>
<evidence type="ECO:0000256" key="2">
    <source>
        <dbReference type="ARBA" id="ARBA00022605"/>
    </source>
</evidence>
<dbReference type="Gene3D" id="3.30.360.10">
    <property type="entry name" value="Dihydrodipicolinate Reductase, domain 2"/>
    <property type="match status" value="1"/>
</dbReference>
<accession>A0ABS3VS73</accession>
<comment type="catalytic activity">
    <reaction evidence="10">
        <text>(S)-2,3,4,5-tetrahydrodipicolinate + NADP(+) + H2O = (2S,4S)-4-hydroxy-2,3,4,5-tetrahydrodipicolinate + NADPH + H(+)</text>
        <dbReference type="Rhea" id="RHEA:35331"/>
        <dbReference type="ChEBI" id="CHEBI:15377"/>
        <dbReference type="ChEBI" id="CHEBI:15378"/>
        <dbReference type="ChEBI" id="CHEBI:16845"/>
        <dbReference type="ChEBI" id="CHEBI:57783"/>
        <dbReference type="ChEBI" id="CHEBI:58349"/>
        <dbReference type="ChEBI" id="CHEBI:67139"/>
        <dbReference type="EC" id="1.17.1.8"/>
    </reaction>
</comment>
<comment type="similarity">
    <text evidence="1">Belongs to the DapB family.</text>
</comment>
<comment type="catalytic activity">
    <reaction evidence="11">
        <text>(S)-2,3,4,5-tetrahydrodipicolinate + NAD(+) + H2O = (2S,4S)-4-hydroxy-2,3,4,5-tetrahydrodipicolinate + NADH + H(+)</text>
        <dbReference type="Rhea" id="RHEA:35323"/>
        <dbReference type="ChEBI" id="CHEBI:15377"/>
        <dbReference type="ChEBI" id="CHEBI:15378"/>
        <dbReference type="ChEBI" id="CHEBI:16845"/>
        <dbReference type="ChEBI" id="CHEBI:57540"/>
        <dbReference type="ChEBI" id="CHEBI:57945"/>
        <dbReference type="ChEBI" id="CHEBI:67139"/>
        <dbReference type="EC" id="1.17.1.8"/>
    </reaction>
</comment>
<organism evidence="14 15">
    <name type="scientific">Micromonospora echinofusca</name>
    <dbReference type="NCBI Taxonomy" id="47858"/>
    <lineage>
        <taxon>Bacteria</taxon>
        <taxon>Bacillati</taxon>
        <taxon>Actinomycetota</taxon>
        <taxon>Actinomycetes</taxon>
        <taxon>Micromonosporales</taxon>
        <taxon>Micromonosporaceae</taxon>
        <taxon>Micromonospora</taxon>
    </lineage>
</organism>
<evidence type="ECO:0000259" key="12">
    <source>
        <dbReference type="Pfam" id="PF01113"/>
    </source>
</evidence>
<keyword evidence="15" id="KW-1185">Reference proteome</keyword>
<evidence type="ECO:0000256" key="8">
    <source>
        <dbReference type="ARBA" id="ARBA00037922"/>
    </source>
</evidence>
<comment type="caution">
    <text evidence="14">The sequence shown here is derived from an EMBL/GenBank/DDBJ whole genome shotgun (WGS) entry which is preliminary data.</text>
</comment>
<keyword evidence="2" id="KW-0028">Amino-acid biosynthesis</keyword>
<feature type="domain" description="Dihydrodipicolinate reductase N-terminal" evidence="12">
    <location>
        <begin position="37"/>
        <end position="92"/>
    </location>
</feature>
<proteinExistence type="inferred from homology"/>
<dbReference type="Gene3D" id="3.40.50.720">
    <property type="entry name" value="NAD(P)-binding Rossmann-like Domain"/>
    <property type="match status" value="1"/>
</dbReference>
<evidence type="ECO:0000256" key="4">
    <source>
        <dbReference type="ARBA" id="ARBA00022915"/>
    </source>
</evidence>
<reference evidence="14 15" key="1">
    <citation type="submission" date="2019-12" db="EMBL/GenBank/DDBJ databases">
        <title>Whole genome sequencing of endophytic Actinobacterium Micromonospora sp. MPMI6T.</title>
        <authorList>
            <person name="Evv R."/>
            <person name="Podile A.R."/>
        </authorList>
    </citation>
    <scope>NUCLEOTIDE SEQUENCE [LARGE SCALE GENOMIC DNA]</scope>
    <source>
        <strain evidence="14 15">MPMI6</strain>
    </source>
</reference>
<dbReference type="Pfam" id="PF01113">
    <property type="entry name" value="DapB_N"/>
    <property type="match status" value="1"/>
</dbReference>
<evidence type="ECO:0000313" key="14">
    <source>
        <dbReference type="EMBL" id="MBO4207368.1"/>
    </source>
</evidence>
<comment type="pathway">
    <text evidence="8">Amino-acid biosynthesis; L-lysine biosynthesis via DAP pathway; (S)-tetrahydrodipicolinate from L-aspartate: step 4/4.</text>
</comment>
<keyword evidence="4" id="KW-0220">Diaminopimelate biosynthesis</keyword>
<dbReference type="PANTHER" id="PTHR20836:SF0">
    <property type="entry name" value="4-HYDROXY-TETRAHYDRODIPICOLINATE REDUCTASE 1, CHLOROPLASTIC-RELATED"/>
    <property type="match status" value="1"/>
</dbReference>
<gene>
    <name evidence="14" type="ORF">GSF22_15315</name>
</gene>
<dbReference type="SUPFAM" id="SSF51735">
    <property type="entry name" value="NAD(P)-binding Rossmann-fold domains"/>
    <property type="match status" value="1"/>
</dbReference>
<dbReference type="InterPro" id="IPR022663">
    <property type="entry name" value="DapB_C"/>
</dbReference>
<keyword evidence="3" id="KW-0521">NADP</keyword>
<dbReference type="PANTHER" id="PTHR20836">
    <property type="entry name" value="DIHYDRODIPICOLINATE REDUCTASE"/>
    <property type="match status" value="1"/>
</dbReference>
<evidence type="ECO:0000256" key="3">
    <source>
        <dbReference type="ARBA" id="ARBA00022857"/>
    </source>
</evidence>
<feature type="domain" description="Dihydrodipicolinate reductase C-terminal" evidence="13">
    <location>
        <begin position="122"/>
        <end position="218"/>
    </location>
</feature>
<evidence type="ECO:0000256" key="9">
    <source>
        <dbReference type="ARBA" id="ARBA00038983"/>
    </source>
</evidence>
<evidence type="ECO:0000256" key="1">
    <source>
        <dbReference type="ARBA" id="ARBA00006642"/>
    </source>
</evidence>
<evidence type="ECO:0000256" key="11">
    <source>
        <dbReference type="ARBA" id="ARBA00049396"/>
    </source>
</evidence>
<evidence type="ECO:0000256" key="7">
    <source>
        <dbReference type="ARBA" id="ARBA00023154"/>
    </source>
</evidence>
<evidence type="ECO:0000256" key="10">
    <source>
        <dbReference type="ARBA" id="ARBA00049080"/>
    </source>
</evidence>
<keyword evidence="5" id="KW-0560">Oxidoreductase</keyword>
<evidence type="ECO:0000313" key="15">
    <source>
        <dbReference type="Proteomes" id="UP000823521"/>
    </source>
</evidence>
<dbReference type="Pfam" id="PF05173">
    <property type="entry name" value="DapB_C"/>
    <property type="match status" value="1"/>
</dbReference>
<dbReference type="RefSeq" id="WP_208814265.1">
    <property type="nucleotide sequence ID" value="NZ_WVUH01000119.1"/>
</dbReference>
<evidence type="ECO:0000259" key="13">
    <source>
        <dbReference type="Pfam" id="PF05173"/>
    </source>
</evidence>
<dbReference type="PIRSF" id="PIRSF000161">
    <property type="entry name" value="DHPR"/>
    <property type="match status" value="1"/>
</dbReference>
<dbReference type="EMBL" id="WVUH01000119">
    <property type="protein sequence ID" value="MBO4207368.1"/>
    <property type="molecule type" value="Genomic_DNA"/>
</dbReference>
<dbReference type="Proteomes" id="UP000823521">
    <property type="component" value="Unassembled WGS sequence"/>
</dbReference>
<dbReference type="InterPro" id="IPR036291">
    <property type="entry name" value="NAD(P)-bd_dom_sf"/>
</dbReference>
<keyword evidence="6" id="KW-0520">NAD</keyword>
<sequence>MIGAGGRLGSRIVAAAGTLGVDVTLRGTRAGWAGGVPDVLVDVSLAPALPDVFDYCHTHKVPLLSASSGLTPEHRAGLAALAELVPVLRADNLSLGNWIQRALTSHLGPMFGRLHAEGLGAVTVLDRHPTYKLDRPSATALALADRAATGTDGTLDVRIESIRAGMPVCEHDVRLALGDEELVLRHAVRDWAAYAPVAVRAACWLTGQPAALHTMDDFYTWLLTTSATDDGKE</sequence>
<protein>
    <recommendedName>
        <fullName evidence="9">4-hydroxy-tetrahydrodipicolinate reductase</fullName>
        <ecNumber evidence="9">1.17.1.8</ecNumber>
    </recommendedName>
</protein>
<dbReference type="InterPro" id="IPR000846">
    <property type="entry name" value="DapB_N"/>
</dbReference>
<evidence type="ECO:0000256" key="5">
    <source>
        <dbReference type="ARBA" id="ARBA00023002"/>
    </source>
</evidence>
<keyword evidence="7" id="KW-0457">Lysine biosynthesis</keyword>
<evidence type="ECO:0000256" key="6">
    <source>
        <dbReference type="ARBA" id="ARBA00023027"/>
    </source>
</evidence>
<dbReference type="SUPFAM" id="SSF55347">
    <property type="entry name" value="Glyceraldehyde-3-phosphate dehydrogenase-like, C-terminal domain"/>
    <property type="match status" value="1"/>
</dbReference>